<dbReference type="OrthoDB" id="2224367at2"/>
<gene>
    <name evidence="2" type="ORF">SAMN05421663_102275</name>
</gene>
<dbReference type="AlphaFoldDB" id="A0A1G6L774"/>
<sequence>MQLFLKGLIRGLIPFIFLLIISFWNKTEEFPTNSNIFFNYGLIFFFLGLSSVIYEIKHWKFSRKIIVHYLVMLITVFPTLILSGYYPTDSFKNVLEVYFQFNKVGIVLFLTTYLIIYFRNRFIKNQKSN</sequence>
<feature type="transmembrane region" description="Helical" evidence="1">
    <location>
        <begin position="7"/>
        <end position="24"/>
    </location>
</feature>
<keyword evidence="3" id="KW-1185">Reference proteome</keyword>
<keyword evidence="1" id="KW-0812">Transmembrane</keyword>
<dbReference type="STRING" id="361279.SAMN05421663_102275"/>
<dbReference type="RefSeq" id="WP_093726110.1">
    <property type="nucleotide sequence ID" value="NZ_FMZB01000002.1"/>
</dbReference>
<dbReference type="InterPro" id="IPR021560">
    <property type="entry name" value="DUF3021"/>
</dbReference>
<feature type="transmembrane region" description="Helical" evidence="1">
    <location>
        <begin position="98"/>
        <end position="118"/>
    </location>
</feature>
<reference evidence="3" key="1">
    <citation type="submission" date="2016-10" db="EMBL/GenBank/DDBJ databases">
        <authorList>
            <person name="Varghese N."/>
            <person name="Submissions S."/>
        </authorList>
    </citation>
    <scope>NUCLEOTIDE SEQUENCE [LARGE SCALE GENOMIC DNA]</scope>
    <source>
        <strain evidence="3">DSM 21620</strain>
    </source>
</reference>
<organism evidence="2 3">
    <name type="scientific">Terribacillus halophilus</name>
    <dbReference type="NCBI Taxonomy" id="361279"/>
    <lineage>
        <taxon>Bacteria</taxon>
        <taxon>Bacillati</taxon>
        <taxon>Bacillota</taxon>
        <taxon>Bacilli</taxon>
        <taxon>Bacillales</taxon>
        <taxon>Bacillaceae</taxon>
        <taxon>Terribacillus</taxon>
    </lineage>
</organism>
<feature type="transmembrane region" description="Helical" evidence="1">
    <location>
        <begin position="36"/>
        <end position="54"/>
    </location>
</feature>
<dbReference type="Pfam" id="PF11457">
    <property type="entry name" value="DUF3021"/>
    <property type="match status" value="1"/>
</dbReference>
<feature type="transmembrane region" description="Helical" evidence="1">
    <location>
        <begin position="66"/>
        <end position="86"/>
    </location>
</feature>
<keyword evidence="1" id="KW-1133">Transmembrane helix</keyword>
<keyword evidence="1" id="KW-0472">Membrane</keyword>
<name>A0A1G6L774_9BACI</name>
<accession>A0A1G6L774</accession>
<dbReference type="EMBL" id="FMZB01000002">
    <property type="protein sequence ID" value="SDC38958.1"/>
    <property type="molecule type" value="Genomic_DNA"/>
</dbReference>
<dbReference type="Proteomes" id="UP000198666">
    <property type="component" value="Unassembled WGS sequence"/>
</dbReference>
<proteinExistence type="predicted"/>
<evidence type="ECO:0000313" key="3">
    <source>
        <dbReference type="Proteomes" id="UP000198666"/>
    </source>
</evidence>
<protein>
    <recommendedName>
        <fullName evidence="4">DUF3021 domain-containing protein</fullName>
    </recommendedName>
</protein>
<evidence type="ECO:0008006" key="4">
    <source>
        <dbReference type="Google" id="ProtNLM"/>
    </source>
</evidence>
<evidence type="ECO:0000256" key="1">
    <source>
        <dbReference type="SAM" id="Phobius"/>
    </source>
</evidence>
<evidence type="ECO:0000313" key="2">
    <source>
        <dbReference type="EMBL" id="SDC38958.1"/>
    </source>
</evidence>